<dbReference type="GO" id="GO:0016887">
    <property type="term" value="F:ATP hydrolysis activity"/>
    <property type="evidence" value="ECO:0007669"/>
    <property type="project" value="InterPro"/>
</dbReference>
<dbReference type="Gene3D" id="3.40.50.1000">
    <property type="entry name" value="HAD superfamily/HAD-like"/>
    <property type="match status" value="1"/>
</dbReference>
<dbReference type="Pfam" id="PF00702">
    <property type="entry name" value="Hydrolase"/>
    <property type="match status" value="1"/>
</dbReference>
<name>A0A917Z5N1_9GAMM</name>
<comment type="caution">
    <text evidence="17">The sequence shown here is derived from an EMBL/GenBank/DDBJ whole genome shotgun (WGS) entry which is preliminary data.</text>
</comment>
<dbReference type="GO" id="GO:0055070">
    <property type="term" value="P:copper ion homeostasis"/>
    <property type="evidence" value="ECO:0007669"/>
    <property type="project" value="TreeGrafter"/>
</dbReference>
<keyword evidence="18" id="KW-1185">Reference proteome</keyword>
<keyword evidence="9 15" id="KW-0067">ATP-binding</keyword>
<dbReference type="NCBIfam" id="TIGR01511">
    <property type="entry name" value="ATPase-IB1_Cu"/>
    <property type="match status" value="1"/>
</dbReference>
<evidence type="ECO:0000256" key="13">
    <source>
        <dbReference type="ARBA" id="ARBA00023065"/>
    </source>
</evidence>
<dbReference type="AlphaFoldDB" id="A0A917Z5N1"/>
<keyword evidence="4 15" id="KW-1003">Cell membrane</keyword>
<dbReference type="InterPro" id="IPR059000">
    <property type="entry name" value="ATPase_P-type_domA"/>
</dbReference>
<dbReference type="Pfam" id="PF12156">
    <property type="entry name" value="ATPase-cat_bd"/>
    <property type="match status" value="1"/>
</dbReference>
<evidence type="ECO:0000256" key="4">
    <source>
        <dbReference type="ARBA" id="ARBA00022475"/>
    </source>
</evidence>
<dbReference type="EMBL" id="BMLT01000001">
    <property type="protein sequence ID" value="GGO75784.1"/>
    <property type="molecule type" value="Genomic_DNA"/>
</dbReference>
<evidence type="ECO:0000313" key="18">
    <source>
        <dbReference type="Proteomes" id="UP000599578"/>
    </source>
</evidence>
<dbReference type="InterPro" id="IPR023298">
    <property type="entry name" value="ATPase_P-typ_TM_dom_sf"/>
</dbReference>
<comment type="subcellular location">
    <subcellularLocation>
        <location evidence="1">Cell membrane</location>
        <topology evidence="1">Multi-pass membrane protein</topology>
    </subcellularLocation>
</comment>
<evidence type="ECO:0000256" key="8">
    <source>
        <dbReference type="ARBA" id="ARBA00022741"/>
    </source>
</evidence>
<evidence type="ECO:0000256" key="9">
    <source>
        <dbReference type="ARBA" id="ARBA00022840"/>
    </source>
</evidence>
<keyword evidence="11" id="KW-1278">Translocase</keyword>
<organism evidence="17 18">
    <name type="scientific">Marinobacterium nitratireducens</name>
    <dbReference type="NCBI Taxonomy" id="518897"/>
    <lineage>
        <taxon>Bacteria</taxon>
        <taxon>Pseudomonadati</taxon>
        <taxon>Pseudomonadota</taxon>
        <taxon>Gammaproteobacteria</taxon>
        <taxon>Oceanospirillales</taxon>
        <taxon>Oceanospirillaceae</taxon>
        <taxon>Marinobacterium</taxon>
    </lineage>
</organism>
<dbReference type="Gene3D" id="3.30.70.100">
    <property type="match status" value="1"/>
</dbReference>
<dbReference type="SUPFAM" id="SSF56784">
    <property type="entry name" value="HAD-like"/>
    <property type="match status" value="1"/>
</dbReference>
<comment type="similarity">
    <text evidence="2 15">Belongs to the cation transport ATPase (P-type) (TC 3.A.3) family. Type IB subfamily.</text>
</comment>
<protein>
    <submittedName>
        <fullName evidence="17">Cation-transporting P-type ATPase</fullName>
    </submittedName>
</protein>
<dbReference type="InterPro" id="IPR021993">
    <property type="entry name" value="ATPase-cat-bd"/>
</dbReference>
<evidence type="ECO:0000256" key="11">
    <source>
        <dbReference type="ARBA" id="ARBA00022967"/>
    </source>
</evidence>
<dbReference type="PANTHER" id="PTHR43520:SF5">
    <property type="entry name" value="CATION-TRANSPORTING P-TYPE ATPASE-RELATED"/>
    <property type="match status" value="1"/>
</dbReference>
<dbReference type="NCBIfam" id="TIGR01525">
    <property type="entry name" value="ATPase-IB_hvy"/>
    <property type="match status" value="1"/>
</dbReference>
<evidence type="ECO:0000256" key="1">
    <source>
        <dbReference type="ARBA" id="ARBA00004651"/>
    </source>
</evidence>
<dbReference type="GO" id="GO:0043682">
    <property type="term" value="F:P-type divalent copper transporter activity"/>
    <property type="evidence" value="ECO:0007669"/>
    <property type="project" value="TreeGrafter"/>
</dbReference>
<dbReference type="PROSITE" id="PS00154">
    <property type="entry name" value="ATPASE_E1_E2"/>
    <property type="match status" value="1"/>
</dbReference>
<accession>A0A917Z5N1</accession>
<feature type="transmembrane region" description="Helical" evidence="15">
    <location>
        <begin position="765"/>
        <end position="784"/>
    </location>
</feature>
<dbReference type="SUPFAM" id="SSF81653">
    <property type="entry name" value="Calcium ATPase, transduction domain A"/>
    <property type="match status" value="1"/>
</dbReference>
<dbReference type="PROSITE" id="PS01047">
    <property type="entry name" value="HMA_1"/>
    <property type="match status" value="1"/>
</dbReference>
<dbReference type="GO" id="GO:0005524">
    <property type="term" value="F:ATP binding"/>
    <property type="evidence" value="ECO:0007669"/>
    <property type="project" value="UniProtKB-UniRule"/>
</dbReference>
<dbReference type="PRINTS" id="PR00119">
    <property type="entry name" value="CATATPASE"/>
</dbReference>
<dbReference type="GO" id="GO:0005507">
    <property type="term" value="F:copper ion binding"/>
    <property type="evidence" value="ECO:0007669"/>
    <property type="project" value="TreeGrafter"/>
</dbReference>
<feature type="transmembrane region" description="Helical" evidence="15">
    <location>
        <begin position="437"/>
        <end position="459"/>
    </location>
</feature>
<evidence type="ECO:0000259" key="16">
    <source>
        <dbReference type="PROSITE" id="PS50846"/>
    </source>
</evidence>
<feature type="transmembrane region" description="Helical" evidence="15">
    <location>
        <begin position="224"/>
        <end position="245"/>
    </location>
</feature>
<gene>
    <name evidence="17" type="ORF">GCM10011348_01400</name>
</gene>
<dbReference type="SUPFAM" id="SSF55008">
    <property type="entry name" value="HMA, heavy metal-associated domain"/>
    <property type="match status" value="1"/>
</dbReference>
<keyword evidence="13" id="KW-0406">Ion transport</keyword>
<dbReference type="GO" id="GO:0005886">
    <property type="term" value="C:plasma membrane"/>
    <property type="evidence" value="ECO:0007669"/>
    <property type="project" value="UniProtKB-SubCell"/>
</dbReference>
<feature type="transmembrane region" description="Helical" evidence="15">
    <location>
        <begin position="790"/>
        <end position="808"/>
    </location>
</feature>
<dbReference type="CDD" id="cd00371">
    <property type="entry name" value="HMA"/>
    <property type="match status" value="1"/>
</dbReference>
<dbReference type="Pfam" id="PF00122">
    <property type="entry name" value="E1-E2_ATPase"/>
    <property type="match status" value="1"/>
</dbReference>
<dbReference type="Gene3D" id="2.70.150.10">
    <property type="entry name" value="Calcium-transporting ATPase, cytoplasmic transduction domain A"/>
    <property type="match status" value="1"/>
</dbReference>
<dbReference type="InterPro" id="IPR027256">
    <property type="entry name" value="P-typ_ATPase_IB"/>
</dbReference>
<reference evidence="17 18" key="1">
    <citation type="journal article" date="2014" name="Int. J. Syst. Evol. Microbiol.">
        <title>Complete genome sequence of Corynebacterium casei LMG S-19264T (=DSM 44701T), isolated from a smear-ripened cheese.</title>
        <authorList>
            <consortium name="US DOE Joint Genome Institute (JGI-PGF)"/>
            <person name="Walter F."/>
            <person name="Albersmeier A."/>
            <person name="Kalinowski J."/>
            <person name="Ruckert C."/>
        </authorList>
    </citation>
    <scope>NUCLEOTIDE SEQUENCE [LARGE SCALE GENOMIC DNA]</scope>
    <source>
        <strain evidence="17 18">CGMCC 1.7286</strain>
    </source>
</reference>
<feature type="transmembrane region" description="Helical" evidence="15">
    <location>
        <begin position="257"/>
        <end position="279"/>
    </location>
</feature>
<evidence type="ECO:0000256" key="12">
    <source>
        <dbReference type="ARBA" id="ARBA00022989"/>
    </source>
</evidence>
<evidence type="ECO:0000256" key="7">
    <source>
        <dbReference type="ARBA" id="ARBA00022723"/>
    </source>
</evidence>
<dbReference type="FunFam" id="2.70.150.10:FF:000002">
    <property type="entry name" value="Copper-transporting ATPase 1, putative"/>
    <property type="match status" value="1"/>
</dbReference>
<keyword evidence="6 15" id="KW-0812">Transmembrane</keyword>
<proteinExistence type="inferred from homology"/>
<evidence type="ECO:0000256" key="3">
    <source>
        <dbReference type="ARBA" id="ARBA00022448"/>
    </source>
</evidence>
<dbReference type="Pfam" id="PF00403">
    <property type="entry name" value="HMA"/>
    <property type="match status" value="1"/>
</dbReference>
<evidence type="ECO:0000313" key="17">
    <source>
        <dbReference type="EMBL" id="GGO75784.1"/>
    </source>
</evidence>
<dbReference type="InterPro" id="IPR018303">
    <property type="entry name" value="ATPase_P-typ_P_site"/>
</dbReference>
<keyword evidence="10" id="KW-0460">Magnesium</keyword>
<dbReference type="PANTHER" id="PTHR43520">
    <property type="entry name" value="ATP7, ISOFORM B"/>
    <property type="match status" value="1"/>
</dbReference>
<feature type="transmembrane region" description="Helical" evidence="15">
    <location>
        <begin position="465"/>
        <end position="488"/>
    </location>
</feature>
<dbReference type="PRINTS" id="PR00943">
    <property type="entry name" value="CUATPASE"/>
</dbReference>
<keyword evidence="7 15" id="KW-0479">Metal-binding</keyword>
<evidence type="ECO:0000256" key="14">
    <source>
        <dbReference type="ARBA" id="ARBA00023136"/>
    </source>
</evidence>
<feature type="transmembrane region" description="Helical" evidence="15">
    <location>
        <begin position="285"/>
        <end position="303"/>
    </location>
</feature>
<dbReference type="InterPro" id="IPR036412">
    <property type="entry name" value="HAD-like_sf"/>
</dbReference>
<dbReference type="InterPro" id="IPR001757">
    <property type="entry name" value="P_typ_ATPase"/>
</dbReference>
<sequence>MTNAATAEQVCSCFHCGRDVPPGSDFVAQIDGQSRPMCCPGCQAVAQTIVESGLDNYYRHRSSNASAPEIPGRQLPEAMLAELALYDQPSIQKDFVHALDDSRREASLVIEGITCAACAWLLDHHLGRQPGVEQASVNLSSHRMRLCWDNDRTSLSQLLAAIYRIGYQGHPYHPDREEQLLEQEKKRAIRRLGVAGVGMMQVMMYAIALYAGAMQDMEERFVVFLRWASLIIATPVALYAARPFYVAAIRDLRSRNLSMDVPVSIAILGAYCASVWATLTDSGEVYFDSVTMFTFFLLIGRYLEMQARHRTGRAGNALLNLLPTSALRLTDGGEQLVAATELVVGDRVLVKPGHTIPADGIIRRGHSSIDESALTGEYLPVRHREGETVVGGTLNVENPIEIEISRTGGDTQLSAIVRLLDRAQAEKPGTARIADRVSSYFVAAVLATAAGVSLIWWQIEPSDAFWVTLSVLVVTCPCALSLATPTALTAATGTLRQNGLLITRGHVLESLAKATHVVFDKTGTLTEGNLSLRDVITLEGSRDDALRLAAALEAHSEHPIARAFRGFGAPPATDLESHLGQGLEGLIDGRRYRIGKPEFAIELAAGEALPAMPDQHGHWLLLCAEDGPLAWFGLDDQLRQDAVDSVRALKSLGIEVEMLTGDSSPAAHEVASRLGIERIQAGVTPEQKLAHIRRLQQEGAQLVMVGDGINDIPVLAGAQTSVAMGSATDLAKTCADAVLLTGSLGRLVDAVLLARKCRAIIRENLGWALLYNLLALPLAATGFIAPYMAAIGMSASSLVVVGNALRLSKLVRRKPSTQAREHA</sequence>
<dbReference type="InterPro" id="IPR017969">
    <property type="entry name" value="Heavy-metal-associated_CS"/>
</dbReference>
<dbReference type="SUPFAM" id="SSF81665">
    <property type="entry name" value="Calcium ATPase, transmembrane domain M"/>
    <property type="match status" value="1"/>
</dbReference>
<dbReference type="NCBIfam" id="TIGR01512">
    <property type="entry name" value="ATPase-IB2_Cd"/>
    <property type="match status" value="1"/>
</dbReference>
<dbReference type="InterPro" id="IPR006121">
    <property type="entry name" value="HMA_dom"/>
</dbReference>
<evidence type="ECO:0000256" key="6">
    <source>
        <dbReference type="ARBA" id="ARBA00022692"/>
    </source>
</evidence>
<dbReference type="InterPro" id="IPR023299">
    <property type="entry name" value="ATPase_P-typ_cyto_dom_N"/>
</dbReference>
<feature type="transmembrane region" description="Helical" evidence="15">
    <location>
        <begin position="192"/>
        <end position="212"/>
    </location>
</feature>
<evidence type="ECO:0000256" key="10">
    <source>
        <dbReference type="ARBA" id="ARBA00022842"/>
    </source>
</evidence>
<keyword evidence="5" id="KW-0597">Phosphoprotein</keyword>
<dbReference type="CDD" id="cd02079">
    <property type="entry name" value="P-type_ATPase_HM"/>
    <property type="match status" value="1"/>
</dbReference>
<dbReference type="InterPro" id="IPR036163">
    <property type="entry name" value="HMA_dom_sf"/>
</dbReference>
<evidence type="ECO:0000256" key="2">
    <source>
        <dbReference type="ARBA" id="ARBA00006024"/>
    </source>
</evidence>
<dbReference type="InterPro" id="IPR023214">
    <property type="entry name" value="HAD_sf"/>
</dbReference>
<keyword evidence="3" id="KW-0813">Transport</keyword>
<evidence type="ECO:0000256" key="15">
    <source>
        <dbReference type="RuleBase" id="RU362081"/>
    </source>
</evidence>
<keyword evidence="12 15" id="KW-1133">Transmembrane helix</keyword>
<dbReference type="NCBIfam" id="TIGR01494">
    <property type="entry name" value="ATPase_P-type"/>
    <property type="match status" value="1"/>
</dbReference>
<keyword evidence="8 15" id="KW-0547">Nucleotide-binding</keyword>
<feature type="domain" description="HMA" evidence="16">
    <location>
        <begin position="104"/>
        <end position="170"/>
    </location>
</feature>
<dbReference type="InterPro" id="IPR008250">
    <property type="entry name" value="ATPase_P-typ_transduc_dom_A_sf"/>
</dbReference>
<keyword evidence="14 15" id="KW-0472">Membrane</keyword>
<dbReference type="Proteomes" id="UP000599578">
    <property type="component" value="Unassembled WGS sequence"/>
</dbReference>
<dbReference type="PROSITE" id="PS50846">
    <property type="entry name" value="HMA_2"/>
    <property type="match status" value="1"/>
</dbReference>
<dbReference type="Gene3D" id="3.40.1110.10">
    <property type="entry name" value="Calcium-transporting ATPase, cytoplasmic domain N"/>
    <property type="match status" value="1"/>
</dbReference>
<evidence type="ECO:0000256" key="5">
    <source>
        <dbReference type="ARBA" id="ARBA00022553"/>
    </source>
</evidence>